<dbReference type="Proteomes" id="UP001218188">
    <property type="component" value="Unassembled WGS sequence"/>
</dbReference>
<evidence type="ECO:0000313" key="1">
    <source>
        <dbReference type="EMBL" id="KAJ7019584.1"/>
    </source>
</evidence>
<proteinExistence type="predicted"/>
<sequence length="275" mass="31067">DAMDHSCAFDATFTIFLNIWKEQPIKWSDKFRHVSGMMSNFSLMLEECSRGRLTLEQARDIVRTGLRRRAPEYFPYGTAGTSIDKLITTMFHVDRTHAVGHRICRKCEYADGREEQLFNAYICAIPSHSQIAQHPNGIAVSKWLVDHLKRATSRCPRCSLIGISSRLTVDYKVISVPSLLILALDCPGLEYSPTLTFDVEGLLSVLKLRGVIYGGDHHFTSRYITPVERFNAWFHDGISTGRSCILEGDMNNLPNGHLKSARGKNTINLMYAQVL</sequence>
<evidence type="ECO:0000313" key="2">
    <source>
        <dbReference type="Proteomes" id="UP001218188"/>
    </source>
</evidence>
<comment type="caution">
    <text evidence="1">The sequence shown here is derived from an EMBL/GenBank/DDBJ whole genome shotgun (WGS) entry which is preliminary data.</text>
</comment>
<dbReference type="EMBL" id="JARJCM010000289">
    <property type="protein sequence ID" value="KAJ7019584.1"/>
    <property type="molecule type" value="Genomic_DNA"/>
</dbReference>
<organism evidence="1 2">
    <name type="scientific">Mycena alexandri</name>
    <dbReference type="NCBI Taxonomy" id="1745969"/>
    <lineage>
        <taxon>Eukaryota</taxon>
        <taxon>Fungi</taxon>
        <taxon>Dikarya</taxon>
        <taxon>Basidiomycota</taxon>
        <taxon>Agaricomycotina</taxon>
        <taxon>Agaricomycetes</taxon>
        <taxon>Agaricomycetidae</taxon>
        <taxon>Agaricales</taxon>
        <taxon>Marasmiineae</taxon>
        <taxon>Mycenaceae</taxon>
        <taxon>Mycena</taxon>
    </lineage>
</organism>
<name>A0AAD6WSQ5_9AGAR</name>
<protein>
    <submittedName>
        <fullName evidence="1">Uncharacterized protein</fullName>
    </submittedName>
</protein>
<dbReference type="AlphaFoldDB" id="A0AAD6WSQ5"/>
<keyword evidence="2" id="KW-1185">Reference proteome</keyword>
<gene>
    <name evidence="1" type="ORF">C8F04DRAFT_975479</name>
</gene>
<feature type="non-terminal residue" evidence="1">
    <location>
        <position position="1"/>
    </location>
</feature>
<reference evidence="1" key="1">
    <citation type="submission" date="2023-03" db="EMBL/GenBank/DDBJ databases">
        <title>Massive genome expansion in bonnet fungi (Mycena s.s.) driven by repeated elements and novel gene families across ecological guilds.</title>
        <authorList>
            <consortium name="Lawrence Berkeley National Laboratory"/>
            <person name="Harder C.B."/>
            <person name="Miyauchi S."/>
            <person name="Viragh M."/>
            <person name="Kuo A."/>
            <person name="Thoen E."/>
            <person name="Andreopoulos B."/>
            <person name="Lu D."/>
            <person name="Skrede I."/>
            <person name="Drula E."/>
            <person name="Henrissat B."/>
            <person name="Morin E."/>
            <person name="Kohler A."/>
            <person name="Barry K."/>
            <person name="LaButti K."/>
            <person name="Morin E."/>
            <person name="Salamov A."/>
            <person name="Lipzen A."/>
            <person name="Mereny Z."/>
            <person name="Hegedus B."/>
            <person name="Baldrian P."/>
            <person name="Stursova M."/>
            <person name="Weitz H."/>
            <person name="Taylor A."/>
            <person name="Grigoriev I.V."/>
            <person name="Nagy L.G."/>
            <person name="Martin F."/>
            <person name="Kauserud H."/>
        </authorList>
    </citation>
    <scope>NUCLEOTIDE SEQUENCE</scope>
    <source>
        <strain evidence="1">CBHHK200</strain>
    </source>
</reference>
<accession>A0AAD6WSQ5</accession>